<sequence length="227" mass="24650">MTGKVLFVLTSHNTLLNGKPTGWYLPEAAHPYYVLSSQYTVEWASPAGGKAPLDPTSVEQFKEDAECQKFLKDEAAQNGVNNTKKLDSISEKDYDAIFYVGGHGPCFDLVDSSVSQKLISDFYSAGKPTAAVCHGPVVFTHVKDKDGKPLVAGKKVTCFTDEEEAQAQLTEQIPFLVEKKLRELGAVFEKADKPWGCKVCVEGNFITGQNPASAGETGKAILSQLKK</sequence>
<evidence type="ECO:0000313" key="6">
    <source>
        <dbReference type="Proteomes" id="UP000241769"/>
    </source>
</evidence>
<dbReference type="PANTHER" id="PTHR48094:SF11">
    <property type="entry name" value="GLUTATHIONE-INDEPENDENT GLYOXALASE HSP31-RELATED"/>
    <property type="match status" value="1"/>
</dbReference>
<dbReference type="InParanoid" id="A0A2P6NFF3"/>
<keyword evidence="1" id="KW-0346">Stress response</keyword>
<dbReference type="GO" id="GO:0019172">
    <property type="term" value="F:glyoxalase III activity"/>
    <property type="evidence" value="ECO:0007669"/>
    <property type="project" value="TreeGrafter"/>
</dbReference>
<dbReference type="InterPro" id="IPR002818">
    <property type="entry name" value="DJ-1/PfpI"/>
</dbReference>
<dbReference type="GO" id="GO:0005737">
    <property type="term" value="C:cytoplasm"/>
    <property type="evidence" value="ECO:0007669"/>
    <property type="project" value="TreeGrafter"/>
</dbReference>
<evidence type="ECO:0000256" key="2">
    <source>
        <dbReference type="ARBA" id="ARBA00023239"/>
    </source>
</evidence>
<dbReference type="PANTHER" id="PTHR48094">
    <property type="entry name" value="PROTEIN/NUCLEIC ACID DEGLYCASE DJ-1-RELATED"/>
    <property type="match status" value="1"/>
</dbReference>
<dbReference type="FunCoup" id="A0A2P6NFF3">
    <property type="interactions" value="122"/>
</dbReference>
<proteinExistence type="inferred from homology"/>
<dbReference type="EMBL" id="MDYQ01000098">
    <property type="protein sequence ID" value="PRP82668.1"/>
    <property type="molecule type" value="Genomic_DNA"/>
</dbReference>
<keyword evidence="6" id="KW-1185">Reference proteome</keyword>
<dbReference type="InterPro" id="IPR050325">
    <property type="entry name" value="Prot/Nucl_acid_deglycase"/>
</dbReference>
<comment type="caution">
    <text evidence="5">The sequence shown here is derived from an EMBL/GenBank/DDBJ whole genome shotgun (WGS) entry which is preliminary data.</text>
</comment>
<dbReference type="Gene3D" id="3.40.50.880">
    <property type="match status" value="1"/>
</dbReference>
<dbReference type="GO" id="GO:0019243">
    <property type="term" value="P:methylglyoxal catabolic process to D-lactate via S-lactoyl-glutathione"/>
    <property type="evidence" value="ECO:0007669"/>
    <property type="project" value="TreeGrafter"/>
</dbReference>
<dbReference type="Pfam" id="PF01965">
    <property type="entry name" value="DJ-1_PfpI"/>
    <property type="match status" value="1"/>
</dbReference>
<dbReference type="Proteomes" id="UP000241769">
    <property type="component" value="Unassembled WGS sequence"/>
</dbReference>
<dbReference type="AlphaFoldDB" id="A0A2P6NFF3"/>
<evidence type="ECO:0000313" key="5">
    <source>
        <dbReference type="EMBL" id="PRP82668.1"/>
    </source>
</evidence>
<evidence type="ECO:0000256" key="1">
    <source>
        <dbReference type="ARBA" id="ARBA00023016"/>
    </source>
</evidence>
<protein>
    <recommendedName>
        <fullName evidence="4">DJ-1/PfpI domain-containing protein</fullName>
    </recommendedName>
</protein>
<comment type="similarity">
    <text evidence="3">Belongs to the peptidase C56 family. HSP31-like subfamily.</text>
</comment>
<dbReference type="OrthoDB" id="543156at2759"/>
<reference evidence="5 6" key="1">
    <citation type="journal article" date="2018" name="Genome Biol. Evol.">
        <title>Multiple Roots of Fruiting Body Formation in Amoebozoa.</title>
        <authorList>
            <person name="Hillmann F."/>
            <person name="Forbes G."/>
            <person name="Novohradska S."/>
            <person name="Ferling I."/>
            <person name="Riege K."/>
            <person name="Groth M."/>
            <person name="Westermann M."/>
            <person name="Marz M."/>
            <person name="Spaller T."/>
            <person name="Winckler T."/>
            <person name="Schaap P."/>
            <person name="Glockner G."/>
        </authorList>
    </citation>
    <scope>NUCLEOTIDE SEQUENCE [LARGE SCALE GENOMIC DNA]</scope>
    <source>
        <strain evidence="5 6">Jena</strain>
    </source>
</reference>
<dbReference type="InterPro" id="IPR029062">
    <property type="entry name" value="Class_I_gatase-like"/>
</dbReference>
<name>A0A2P6NFF3_9EUKA</name>
<organism evidence="5 6">
    <name type="scientific">Planoprotostelium fungivorum</name>
    <dbReference type="NCBI Taxonomy" id="1890364"/>
    <lineage>
        <taxon>Eukaryota</taxon>
        <taxon>Amoebozoa</taxon>
        <taxon>Evosea</taxon>
        <taxon>Variosea</taxon>
        <taxon>Cavosteliida</taxon>
        <taxon>Cavosteliaceae</taxon>
        <taxon>Planoprotostelium</taxon>
    </lineage>
</organism>
<dbReference type="SUPFAM" id="SSF52317">
    <property type="entry name" value="Class I glutamine amidotransferase-like"/>
    <property type="match status" value="1"/>
</dbReference>
<keyword evidence="2" id="KW-0456">Lyase</keyword>
<feature type="domain" description="DJ-1/PfpI" evidence="4">
    <location>
        <begin position="80"/>
        <end position="223"/>
    </location>
</feature>
<dbReference type="STRING" id="1890364.A0A2P6NFF3"/>
<dbReference type="CDD" id="cd03141">
    <property type="entry name" value="GATase1_Hsp31_like"/>
    <property type="match status" value="1"/>
</dbReference>
<evidence type="ECO:0000256" key="3">
    <source>
        <dbReference type="ARBA" id="ARBA00038493"/>
    </source>
</evidence>
<accession>A0A2P6NFF3</accession>
<evidence type="ECO:0000259" key="4">
    <source>
        <dbReference type="Pfam" id="PF01965"/>
    </source>
</evidence>
<gene>
    <name evidence="5" type="ORF">PROFUN_10032</name>
</gene>